<dbReference type="NCBIfam" id="NF033546">
    <property type="entry name" value="transpos_IS21"/>
    <property type="match status" value="1"/>
</dbReference>
<dbReference type="Gene3D" id="3.30.420.10">
    <property type="entry name" value="Ribonuclease H-like superfamily/Ribonuclease H"/>
    <property type="match status" value="1"/>
</dbReference>
<dbReference type="EMBL" id="JACWUN010000010">
    <property type="protein sequence ID" value="MBD1400890.1"/>
    <property type="molecule type" value="Genomic_DNA"/>
</dbReference>
<dbReference type="InterPro" id="IPR054353">
    <property type="entry name" value="IstA-like_C"/>
</dbReference>
<dbReference type="Proteomes" id="UP000632828">
    <property type="component" value="Unassembled WGS sequence"/>
</dbReference>
<gene>
    <name evidence="5" type="ORF">ICT70_09420</name>
</gene>
<dbReference type="InterPro" id="IPR001584">
    <property type="entry name" value="Integrase_cat-core"/>
</dbReference>
<organism evidence="5 6">
    <name type="scientific">Pelovirga terrestris</name>
    <dbReference type="NCBI Taxonomy" id="2771352"/>
    <lineage>
        <taxon>Bacteria</taxon>
        <taxon>Pseudomonadati</taxon>
        <taxon>Thermodesulfobacteriota</taxon>
        <taxon>Desulfuromonadia</taxon>
        <taxon>Geobacterales</taxon>
        <taxon>Geobacteraceae</taxon>
        <taxon>Pelovirga</taxon>
    </lineage>
</organism>
<proteinExistence type="inferred from homology"/>
<dbReference type="PROSITE" id="PS50532">
    <property type="entry name" value="HTH_IS408"/>
    <property type="match status" value="1"/>
</dbReference>
<keyword evidence="6" id="KW-1185">Reference proteome</keyword>
<accession>A0A8J6UIG4</accession>
<evidence type="ECO:0000256" key="2">
    <source>
        <dbReference type="SAM" id="MobiDB-lite"/>
    </source>
</evidence>
<evidence type="ECO:0000313" key="5">
    <source>
        <dbReference type="EMBL" id="MBD1400890.1"/>
    </source>
</evidence>
<reference evidence="5" key="1">
    <citation type="submission" date="2020-09" db="EMBL/GenBank/DDBJ databases">
        <title>Pelobacter alkaliphilus sp. nov., a novel anaerobic arsenate-reducing bacterium from terrestrial mud volcano.</title>
        <authorList>
            <person name="Khomyakova M.A."/>
            <person name="Merkel A.Y."/>
            <person name="Slobodkin A.I."/>
        </authorList>
    </citation>
    <scope>NUCLEOTIDE SEQUENCE</scope>
    <source>
        <strain evidence="5">M08fum</strain>
    </source>
</reference>
<feature type="domain" description="Integrase catalytic" evidence="4">
    <location>
        <begin position="128"/>
        <end position="309"/>
    </location>
</feature>
<dbReference type="SUPFAM" id="SSF53098">
    <property type="entry name" value="Ribonuclease H-like"/>
    <property type="match status" value="1"/>
</dbReference>
<dbReference type="AlphaFoldDB" id="A0A8J6UIG4"/>
<dbReference type="GO" id="GO:0003676">
    <property type="term" value="F:nucleic acid binding"/>
    <property type="evidence" value="ECO:0007669"/>
    <property type="project" value="InterPro"/>
</dbReference>
<feature type="non-terminal residue" evidence="5">
    <location>
        <position position="408"/>
    </location>
</feature>
<feature type="compositionally biased region" description="Basic and acidic residues" evidence="2">
    <location>
        <begin position="386"/>
        <end position="398"/>
    </location>
</feature>
<dbReference type="InterPro" id="IPR036397">
    <property type="entry name" value="RNaseH_sf"/>
</dbReference>
<dbReference type="Pfam" id="PF22483">
    <property type="entry name" value="Mu-transpos_C_2"/>
    <property type="match status" value="1"/>
</dbReference>
<dbReference type="GO" id="GO:0015074">
    <property type="term" value="P:DNA integration"/>
    <property type="evidence" value="ECO:0007669"/>
    <property type="project" value="InterPro"/>
</dbReference>
<dbReference type="InterPro" id="IPR012337">
    <property type="entry name" value="RNaseH-like_sf"/>
</dbReference>
<dbReference type="InterPro" id="IPR017895">
    <property type="entry name" value="HTH_IS408/IS1162_type"/>
</dbReference>
<dbReference type="RefSeq" id="WP_191155914.1">
    <property type="nucleotide sequence ID" value="NZ_JACWUN010000010.1"/>
</dbReference>
<evidence type="ECO:0000313" key="6">
    <source>
        <dbReference type="Proteomes" id="UP000632828"/>
    </source>
</evidence>
<feature type="region of interest" description="Disordered" evidence="2">
    <location>
        <begin position="383"/>
        <end position="408"/>
    </location>
</feature>
<name>A0A8J6UIG4_9BACT</name>
<evidence type="ECO:0000259" key="3">
    <source>
        <dbReference type="PROSITE" id="PS50532"/>
    </source>
</evidence>
<feature type="domain" description="HTH IS408-type" evidence="3">
    <location>
        <begin position="4"/>
        <end position="85"/>
    </location>
</feature>
<sequence>MRKIRETLRLHHDSGLGQRPISRCLNISRTTVGDYLHRAKIAGLSWPLPEALTDQQLYNRLFPPAGSVSSSDRPLPDCAYLHAELKRKGVTLMLLWEEYQAEHPQGYRYSHFCEIYRQWARKLKISMRQIHKAGEKLFVDYCGHTLPIVNPQTGEISEAQIFVAVLGASSYTFAEATLSQNLSDWLGSHRRAFEFLGGVPELVIPDNLKSAVSKPCRYEPDLNPSYQELAEHFGTAVIPARVRKPKDKSKAEVGVQIVERWILARLRKQTFFSLVAANAAIRVLLTDLNNRPFKKLPGSRKEAFEALDRPMLKPLPTNAYTFSQWQKVRAGIDYHVTVDGHYYSVPYQLRGQQLEARITATSIECFMQRKRVASHVRSYQKGRHTTVSDHMPKGHQEYADWTPQRLIR</sequence>
<dbReference type="PANTHER" id="PTHR35004:SF8">
    <property type="entry name" value="TRANSPOSASE RV3428C-RELATED"/>
    <property type="match status" value="1"/>
</dbReference>
<comment type="caution">
    <text evidence="5">The sequence shown here is derived from an EMBL/GenBank/DDBJ whole genome shotgun (WGS) entry which is preliminary data.</text>
</comment>
<comment type="similarity">
    <text evidence="1">Belongs to the transposase IS21/IS408/IS1162 family.</text>
</comment>
<dbReference type="PANTHER" id="PTHR35004">
    <property type="entry name" value="TRANSPOSASE RV3428C-RELATED"/>
    <property type="match status" value="1"/>
</dbReference>
<dbReference type="PROSITE" id="PS50994">
    <property type="entry name" value="INTEGRASE"/>
    <property type="match status" value="1"/>
</dbReference>
<dbReference type="Pfam" id="PF00665">
    <property type="entry name" value="rve"/>
    <property type="match status" value="1"/>
</dbReference>
<evidence type="ECO:0000256" key="1">
    <source>
        <dbReference type="ARBA" id="ARBA00009277"/>
    </source>
</evidence>
<evidence type="ECO:0000259" key="4">
    <source>
        <dbReference type="PROSITE" id="PS50994"/>
    </source>
</evidence>
<protein>
    <submittedName>
        <fullName evidence="5">IS21 family transposase</fullName>
    </submittedName>
</protein>